<dbReference type="Proteomes" id="UP000324222">
    <property type="component" value="Unassembled WGS sequence"/>
</dbReference>
<sequence length="66" mass="7371">MCSSSYHRHNANENGRRILRKCWQKASTRRMKTATCAAAAGQTHRIFSGAVTAKRQRVSRGEGGEH</sequence>
<keyword evidence="2" id="KW-1185">Reference proteome</keyword>
<reference evidence="1 2" key="1">
    <citation type="submission" date="2019-05" db="EMBL/GenBank/DDBJ databases">
        <title>Another draft genome of Portunus trituberculatus and its Hox gene families provides insights of decapod evolution.</title>
        <authorList>
            <person name="Jeong J.-H."/>
            <person name="Song I."/>
            <person name="Kim S."/>
            <person name="Choi T."/>
            <person name="Kim D."/>
            <person name="Ryu S."/>
            <person name="Kim W."/>
        </authorList>
    </citation>
    <scope>NUCLEOTIDE SEQUENCE [LARGE SCALE GENOMIC DNA]</scope>
    <source>
        <tissue evidence="1">Muscle</tissue>
    </source>
</reference>
<evidence type="ECO:0000313" key="1">
    <source>
        <dbReference type="EMBL" id="MPC32264.1"/>
    </source>
</evidence>
<accession>A0A5B7EIA6</accession>
<organism evidence="1 2">
    <name type="scientific">Portunus trituberculatus</name>
    <name type="common">Swimming crab</name>
    <name type="synonym">Neptunus trituberculatus</name>
    <dbReference type="NCBI Taxonomy" id="210409"/>
    <lineage>
        <taxon>Eukaryota</taxon>
        <taxon>Metazoa</taxon>
        <taxon>Ecdysozoa</taxon>
        <taxon>Arthropoda</taxon>
        <taxon>Crustacea</taxon>
        <taxon>Multicrustacea</taxon>
        <taxon>Malacostraca</taxon>
        <taxon>Eumalacostraca</taxon>
        <taxon>Eucarida</taxon>
        <taxon>Decapoda</taxon>
        <taxon>Pleocyemata</taxon>
        <taxon>Brachyura</taxon>
        <taxon>Eubrachyura</taxon>
        <taxon>Portunoidea</taxon>
        <taxon>Portunidae</taxon>
        <taxon>Portuninae</taxon>
        <taxon>Portunus</taxon>
    </lineage>
</organism>
<name>A0A5B7EIA6_PORTR</name>
<comment type="caution">
    <text evidence="1">The sequence shown here is derived from an EMBL/GenBank/DDBJ whole genome shotgun (WGS) entry which is preliminary data.</text>
</comment>
<evidence type="ECO:0000313" key="2">
    <source>
        <dbReference type="Proteomes" id="UP000324222"/>
    </source>
</evidence>
<proteinExistence type="predicted"/>
<dbReference type="EMBL" id="VSRR010002596">
    <property type="protein sequence ID" value="MPC32264.1"/>
    <property type="molecule type" value="Genomic_DNA"/>
</dbReference>
<gene>
    <name evidence="1" type="ORF">E2C01_025572</name>
</gene>
<protein>
    <submittedName>
        <fullName evidence="1">Uncharacterized protein</fullName>
    </submittedName>
</protein>
<dbReference type="AlphaFoldDB" id="A0A5B7EIA6"/>